<organism evidence="1 2">
    <name type="scientific">Larimichthys crocea</name>
    <name type="common">Large yellow croaker</name>
    <name type="synonym">Pseudosciaena crocea</name>
    <dbReference type="NCBI Taxonomy" id="215358"/>
    <lineage>
        <taxon>Eukaryota</taxon>
        <taxon>Metazoa</taxon>
        <taxon>Chordata</taxon>
        <taxon>Craniata</taxon>
        <taxon>Vertebrata</taxon>
        <taxon>Euteleostomi</taxon>
        <taxon>Actinopterygii</taxon>
        <taxon>Neopterygii</taxon>
        <taxon>Teleostei</taxon>
        <taxon>Neoteleostei</taxon>
        <taxon>Acanthomorphata</taxon>
        <taxon>Eupercaria</taxon>
        <taxon>Sciaenidae</taxon>
        <taxon>Larimichthys</taxon>
    </lineage>
</organism>
<dbReference type="InterPro" id="IPR004244">
    <property type="entry name" value="Transposase_22"/>
</dbReference>
<dbReference type="Gene3D" id="3.30.70.1820">
    <property type="entry name" value="L1 transposable element, RRM domain"/>
    <property type="match status" value="1"/>
</dbReference>
<keyword evidence="2" id="KW-1185">Reference proteome</keyword>
<comment type="caution">
    <text evidence="1">The sequence shown here is derived from an EMBL/GenBank/DDBJ whole genome shotgun (WGS) entry which is preliminary data.</text>
</comment>
<gene>
    <name evidence="1" type="ORF">D5F01_LYC02284</name>
</gene>
<evidence type="ECO:0000313" key="1">
    <source>
        <dbReference type="EMBL" id="KAE8299866.1"/>
    </source>
</evidence>
<dbReference type="AlphaFoldDB" id="A0A6G0J8S2"/>
<dbReference type="Proteomes" id="UP000424527">
    <property type="component" value="Unassembled WGS sequence"/>
</dbReference>
<accession>A0A6G0J8S2</accession>
<evidence type="ECO:0000313" key="2">
    <source>
        <dbReference type="Proteomes" id="UP000424527"/>
    </source>
</evidence>
<dbReference type="EMBL" id="REGW02000002">
    <property type="protein sequence ID" value="KAE8299866.1"/>
    <property type="molecule type" value="Genomic_DNA"/>
</dbReference>
<proteinExistence type="predicted"/>
<dbReference type="PANTHER" id="PTHR11505">
    <property type="entry name" value="L1 TRANSPOSABLE ELEMENT-RELATED"/>
    <property type="match status" value="1"/>
</dbReference>
<sequence length="187" mass="20959">MASESSSLTLETLIIELEKSRKSTTAELTAFLNTALAPINSSLESITTTMAKHTSTSSEMETALSTHSDNIVSLEPGLPEDIEGSNPRQFIADLFKEVAAEALLNSTPELDRAHRSLRPKPRQGSCPVIVHFHRFIHKERVLLWAKEHRNMTYRGHNIKFYEDFSPAVAKRRAAFNQVKSLPFKKGI</sequence>
<reference evidence="1 2" key="1">
    <citation type="submission" date="2019-07" db="EMBL/GenBank/DDBJ databases">
        <title>Chromosome genome assembly for large yellow croaker.</title>
        <authorList>
            <person name="Xiao S."/>
        </authorList>
    </citation>
    <scope>NUCLEOTIDE SEQUENCE [LARGE SCALE GENOMIC DNA]</scope>
    <source>
        <strain evidence="1">JMULYC20181020</strain>
        <tissue evidence="1">Muscle</tissue>
    </source>
</reference>
<protein>
    <submittedName>
        <fullName evidence="1">Uncharacterized protein</fullName>
    </submittedName>
</protein>
<name>A0A6G0J8S2_LARCR</name>